<protein>
    <submittedName>
        <fullName evidence="1">Uncharacterized protein</fullName>
    </submittedName>
</protein>
<gene>
    <name evidence="1" type="ORF">SAMN04488122_1372</name>
</gene>
<proteinExistence type="predicted"/>
<dbReference type="EMBL" id="FOJG01000001">
    <property type="protein sequence ID" value="SEW24641.1"/>
    <property type="molecule type" value="Genomic_DNA"/>
</dbReference>
<keyword evidence="2" id="KW-1185">Reference proteome</keyword>
<evidence type="ECO:0000313" key="1">
    <source>
        <dbReference type="EMBL" id="SEW24641.1"/>
    </source>
</evidence>
<organism evidence="1 2">
    <name type="scientific">Chitinophaga arvensicola</name>
    <dbReference type="NCBI Taxonomy" id="29529"/>
    <lineage>
        <taxon>Bacteria</taxon>
        <taxon>Pseudomonadati</taxon>
        <taxon>Bacteroidota</taxon>
        <taxon>Chitinophagia</taxon>
        <taxon>Chitinophagales</taxon>
        <taxon>Chitinophagaceae</taxon>
        <taxon>Chitinophaga</taxon>
    </lineage>
</organism>
<dbReference type="Proteomes" id="UP000199310">
    <property type="component" value="Unassembled WGS sequence"/>
</dbReference>
<evidence type="ECO:0000313" key="2">
    <source>
        <dbReference type="Proteomes" id="UP000199310"/>
    </source>
</evidence>
<sequence length="35" mass="4113">MLLCLFLFESLKGIYPFNANENFIFCEFYEAKAEG</sequence>
<reference evidence="2" key="1">
    <citation type="submission" date="2016-10" db="EMBL/GenBank/DDBJ databases">
        <authorList>
            <person name="Varghese N."/>
            <person name="Submissions S."/>
        </authorList>
    </citation>
    <scope>NUCLEOTIDE SEQUENCE [LARGE SCALE GENOMIC DNA]</scope>
    <source>
        <strain evidence="2">DSM 3695</strain>
    </source>
</reference>
<name>A0A1I0QC73_9BACT</name>
<dbReference type="AlphaFoldDB" id="A0A1I0QC73"/>
<accession>A0A1I0QC73</accession>